<evidence type="ECO:0000313" key="2">
    <source>
        <dbReference type="EMBL" id="GGA98937.1"/>
    </source>
</evidence>
<accession>A0A916SIC2</accession>
<evidence type="ECO:0000313" key="3">
    <source>
        <dbReference type="Proteomes" id="UP000620596"/>
    </source>
</evidence>
<dbReference type="NCBIfam" id="TIGR04487">
    <property type="entry name" value="SoxY_para_1"/>
    <property type="match status" value="1"/>
</dbReference>
<dbReference type="PROSITE" id="PS51318">
    <property type="entry name" value="TAT"/>
    <property type="match status" value="1"/>
</dbReference>
<dbReference type="InterPro" id="IPR006311">
    <property type="entry name" value="TAT_signal"/>
</dbReference>
<gene>
    <name evidence="2" type="ORF">GCM10011496_20010</name>
</gene>
<dbReference type="InterPro" id="IPR038162">
    <property type="entry name" value="SoxY_sf"/>
</dbReference>
<dbReference type="Proteomes" id="UP000620596">
    <property type="component" value="Unassembled WGS sequence"/>
</dbReference>
<comment type="caution">
    <text evidence="2">The sequence shown here is derived from an EMBL/GenBank/DDBJ whole genome shotgun (WGS) entry which is preliminary data.</text>
</comment>
<reference evidence="2" key="1">
    <citation type="journal article" date="2014" name="Int. J. Syst. Evol. Microbiol.">
        <title>Complete genome sequence of Corynebacterium casei LMG S-19264T (=DSM 44701T), isolated from a smear-ripened cheese.</title>
        <authorList>
            <consortium name="US DOE Joint Genome Institute (JGI-PGF)"/>
            <person name="Walter F."/>
            <person name="Albersmeier A."/>
            <person name="Kalinowski J."/>
            <person name="Ruckert C."/>
        </authorList>
    </citation>
    <scope>NUCLEOTIDE SEQUENCE</scope>
    <source>
        <strain evidence="2">CGMCC 1.15322</strain>
    </source>
</reference>
<feature type="domain" description="Ig-like SoxY" evidence="1">
    <location>
        <begin position="51"/>
        <end position="156"/>
    </location>
</feature>
<name>A0A916SIC2_9BURK</name>
<sequence>MRRSSTRPATSPTLTRRRLLEGATTLGAWICIGPAGAVSNELAAAVASYAGGAPVRPGKVRMDIAELVDNGNVVPLTVTVDSPMTASEHVRAIAVFNEKNPQRDVAKFTLGPRAGKASVSTRIRLATSQQLVAVAQLSDGSYWSHTVNVIVTLAACIEGDP</sequence>
<dbReference type="Pfam" id="PF13501">
    <property type="entry name" value="SoxY"/>
    <property type="match status" value="1"/>
</dbReference>
<dbReference type="InterPro" id="IPR032711">
    <property type="entry name" value="SoxY"/>
</dbReference>
<dbReference type="InterPro" id="IPR030997">
    <property type="entry name" value="SoxY_para_1"/>
</dbReference>
<dbReference type="EMBL" id="BMIG01000006">
    <property type="protein sequence ID" value="GGA98937.1"/>
    <property type="molecule type" value="Genomic_DNA"/>
</dbReference>
<keyword evidence="3" id="KW-1185">Reference proteome</keyword>
<evidence type="ECO:0000259" key="1">
    <source>
        <dbReference type="Pfam" id="PF13501"/>
    </source>
</evidence>
<proteinExistence type="predicted"/>
<dbReference type="RefSeq" id="WP_188708358.1">
    <property type="nucleotide sequence ID" value="NZ_BMIG01000006.1"/>
</dbReference>
<protein>
    <submittedName>
        <fullName evidence="2">Sulfur oxidation protein SoxY</fullName>
    </submittedName>
</protein>
<dbReference type="AlphaFoldDB" id="A0A916SIC2"/>
<organism evidence="2 3">
    <name type="scientific">Polaromonas eurypsychrophila</name>
    <dbReference type="NCBI Taxonomy" id="1614635"/>
    <lineage>
        <taxon>Bacteria</taxon>
        <taxon>Pseudomonadati</taxon>
        <taxon>Pseudomonadota</taxon>
        <taxon>Betaproteobacteria</taxon>
        <taxon>Burkholderiales</taxon>
        <taxon>Comamonadaceae</taxon>
        <taxon>Polaromonas</taxon>
    </lineage>
</organism>
<reference evidence="2" key="2">
    <citation type="submission" date="2020-09" db="EMBL/GenBank/DDBJ databases">
        <authorList>
            <person name="Sun Q."/>
            <person name="Zhou Y."/>
        </authorList>
    </citation>
    <scope>NUCLEOTIDE SEQUENCE</scope>
    <source>
        <strain evidence="2">CGMCC 1.15322</strain>
    </source>
</reference>
<dbReference type="Gene3D" id="2.60.40.2470">
    <property type="entry name" value="SoxY domain"/>
    <property type="match status" value="1"/>
</dbReference>